<sequence>MTTQGQHLTETYLAMINTHDPDLVDRLVAEDYINHNAFVADGREANRQFWTSFFAAFPDLSGTREDLVESGDRVVGRFVYTGTHTGDFMGIPATGNPIEMRTIDIWRVEDGMFVEHWDEINALQLFQQIGALPPLGGAPEGQA</sequence>
<name>A0ABW6WDA8_9ACTN</name>
<protein>
    <submittedName>
        <fullName evidence="1">Ester cyclase</fullName>
    </submittedName>
</protein>
<keyword evidence="2" id="KW-1185">Reference proteome</keyword>
<dbReference type="SUPFAM" id="SSF54427">
    <property type="entry name" value="NTF2-like"/>
    <property type="match status" value="1"/>
</dbReference>
<reference evidence="1 2" key="1">
    <citation type="submission" date="2024-10" db="EMBL/GenBank/DDBJ databases">
        <title>The Natural Products Discovery Center: Release of the First 8490 Sequenced Strains for Exploring Actinobacteria Biosynthetic Diversity.</title>
        <authorList>
            <person name="Kalkreuter E."/>
            <person name="Kautsar S.A."/>
            <person name="Yang D."/>
            <person name="Bader C.D."/>
            <person name="Teijaro C.N."/>
            <person name="Fluegel L."/>
            <person name="Davis C.M."/>
            <person name="Simpson J.R."/>
            <person name="Lauterbach L."/>
            <person name="Steele A.D."/>
            <person name="Gui C."/>
            <person name="Meng S."/>
            <person name="Li G."/>
            <person name="Viehrig K."/>
            <person name="Ye F."/>
            <person name="Su P."/>
            <person name="Kiefer A.F."/>
            <person name="Nichols A."/>
            <person name="Cepeda A.J."/>
            <person name="Yan W."/>
            <person name="Fan B."/>
            <person name="Jiang Y."/>
            <person name="Adhikari A."/>
            <person name="Zheng C.-J."/>
            <person name="Schuster L."/>
            <person name="Cowan T.M."/>
            <person name="Smanski M.J."/>
            <person name="Chevrette M.G."/>
            <person name="De Carvalho L.P.S."/>
            <person name="Shen B."/>
        </authorList>
    </citation>
    <scope>NUCLEOTIDE SEQUENCE [LARGE SCALE GENOMIC DNA]</scope>
    <source>
        <strain evidence="1 2">NPDC000087</strain>
    </source>
</reference>
<dbReference type="InterPro" id="IPR009959">
    <property type="entry name" value="Cyclase_SnoaL-like"/>
</dbReference>
<dbReference type="Pfam" id="PF07366">
    <property type="entry name" value="SnoaL"/>
    <property type="match status" value="1"/>
</dbReference>
<dbReference type="EMBL" id="JBIAZU010000003">
    <property type="protein sequence ID" value="MFF5291033.1"/>
    <property type="molecule type" value="Genomic_DNA"/>
</dbReference>
<dbReference type="Gene3D" id="3.10.450.50">
    <property type="match status" value="1"/>
</dbReference>
<evidence type="ECO:0000313" key="1">
    <source>
        <dbReference type="EMBL" id="MFF5291033.1"/>
    </source>
</evidence>
<evidence type="ECO:0000313" key="2">
    <source>
        <dbReference type="Proteomes" id="UP001602245"/>
    </source>
</evidence>
<accession>A0ABW6WDA8</accession>
<dbReference type="PANTHER" id="PTHR38436:SF1">
    <property type="entry name" value="ESTER CYCLASE"/>
    <property type="match status" value="1"/>
</dbReference>
<gene>
    <name evidence="1" type="ORF">ACFY35_16450</name>
</gene>
<dbReference type="Proteomes" id="UP001602245">
    <property type="component" value="Unassembled WGS sequence"/>
</dbReference>
<organism evidence="1 2">
    <name type="scientific">Paractinoplanes globisporus</name>
    <dbReference type="NCBI Taxonomy" id="113565"/>
    <lineage>
        <taxon>Bacteria</taxon>
        <taxon>Bacillati</taxon>
        <taxon>Actinomycetota</taxon>
        <taxon>Actinomycetes</taxon>
        <taxon>Micromonosporales</taxon>
        <taxon>Micromonosporaceae</taxon>
        <taxon>Paractinoplanes</taxon>
    </lineage>
</organism>
<proteinExistence type="predicted"/>
<comment type="caution">
    <text evidence="1">The sequence shown here is derived from an EMBL/GenBank/DDBJ whole genome shotgun (WGS) entry which is preliminary data.</text>
</comment>
<dbReference type="RefSeq" id="WP_020515763.1">
    <property type="nucleotide sequence ID" value="NZ_JBIAZU010000003.1"/>
</dbReference>
<dbReference type="InterPro" id="IPR032710">
    <property type="entry name" value="NTF2-like_dom_sf"/>
</dbReference>
<dbReference type="PANTHER" id="PTHR38436">
    <property type="entry name" value="POLYKETIDE CYCLASE SNOAL-LIKE DOMAIN"/>
    <property type="match status" value="1"/>
</dbReference>